<feature type="chain" id="PRO_5045465445" description="Phosphate-selective porin O and P" evidence="2">
    <location>
        <begin position="24"/>
        <end position="441"/>
    </location>
</feature>
<evidence type="ECO:0000256" key="1">
    <source>
        <dbReference type="SAM" id="Coils"/>
    </source>
</evidence>
<evidence type="ECO:0000256" key="2">
    <source>
        <dbReference type="SAM" id="SignalP"/>
    </source>
</evidence>
<evidence type="ECO:0008006" key="5">
    <source>
        <dbReference type="Google" id="ProtNLM"/>
    </source>
</evidence>
<feature type="signal peptide" evidence="2">
    <location>
        <begin position="1"/>
        <end position="23"/>
    </location>
</feature>
<proteinExistence type="predicted"/>
<reference evidence="3" key="1">
    <citation type="submission" date="2021-08" db="EMBL/GenBank/DDBJ databases">
        <title>Flavobacterium sp. strain CC-SYL302.</title>
        <authorList>
            <person name="Lin S.-Y."/>
            <person name="Lee T.-H."/>
            <person name="Young C.-C."/>
        </authorList>
    </citation>
    <scope>NUCLEOTIDE SEQUENCE</scope>
    <source>
        <strain evidence="3">CC-SYL302</strain>
    </source>
</reference>
<dbReference type="EMBL" id="CP081495">
    <property type="protein sequence ID" value="UYW01705.1"/>
    <property type="molecule type" value="Genomic_DNA"/>
</dbReference>
<evidence type="ECO:0000313" key="4">
    <source>
        <dbReference type="Proteomes" id="UP001163328"/>
    </source>
</evidence>
<dbReference type="Proteomes" id="UP001163328">
    <property type="component" value="Chromosome"/>
</dbReference>
<feature type="coiled-coil region" evidence="1">
    <location>
        <begin position="32"/>
        <end position="59"/>
    </location>
</feature>
<sequence length="441" mass="51085">MKCKILHPAILCLALLLPYFASAQDQKTDSAQVNYAEEFKLLKEQVAALQKQVEQNTQKTKQKSNIIDRTKISSFAIFRVAELDWNQIVYNPETNSGEHIQSRFWSRILANVYLDTKITDRLDYRFSVQVFPGFAYGGDADSRLAILLDEVWLKFRFKENQYIKVGRQDASEIWPNQSGTQFDFWRHDGVSYQYKKEMPKAFNFYGKAAFYIESYRNNESFKNQGSLYGFSLNLEQNNDDRIFSISSGIIKGQSLMNRFKSDLQNAFWDGDLAPDYTISATEFIYKIKPLNNLSLKVDYYYNFKNYKSGIPSSLITDASGKTSFDSGFDASTAPDFSNQRSGVYVAVRSELPFISRKLTLSGAYMYMEKYAALDLYAQFDLARWASTNLKGYEVVLLYKYNDRISFRNRTFFMEEIKGLHGMDPSFRRGGNRTRFDIIINI</sequence>
<protein>
    <recommendedName>
        <fullName evidence="5">Phosphate-selective porin O and P</fullName>
    </recommendedName>
</protein>
<keyword evidence="2" id="KW-0732">Signal</keyword>
<dbReference type="RefSeq" id="WP_264434176.1">
    <property type="nucleotide sequence ID" value="NZ_CP081495.1"/>
</dbReference>
<accession>A0ABY6M2Q2</accession>
<keyword evidence="4" id="KW-1185">Reference proteome</keyword>
<keyword evidence="1" id="KW-0175">Coiled coil</keyword>
<evidence type="ECO:0000313" key="3">
    <source>
        <dbReference type="EMBL" id="UYW01705.1"/>
    </source>
</evidence>
<name>A0ABY6M2Q2_9FLAO</name>
<gene>
    <name evidence="3" type="ORF">K5I29_01905</name>
</gene>
<organism evidence="3 4">
    <name type="scientific">Flavobacterium agricola</name>
    <dbReference type="NCBI Taxonomy" id="2870839"/>
    <lineage>
        <taxon>Bacteria</taxon>
        <taxon>Pseudomonadati</taxon>
        <taxon>Bacteroidota</taxon>
        <taxon>Flavobacteriia</taxon>
        <taxon>Flavobacteriales</taxon>
        <taxon>Flavobacteriaceae</taxon>
        <taxon>Flavobacterium</taxon>
    </lineage>
</organism>